<keyword evidence="3" id="KW-1185">Reference proteome</keyword>
<dbReference type="EMBL" id="JACIFU010000001">
    <property type="protein sequence ID" value="MBB4172708.1"/>
    <property type="molecule type" value="Genomic_DNA"/>
</dbReference>
<proteinExistence type="predicted"/>
<dbReference type="Gene3D" id="3.40.50.2000">
    <property type="entry name" value="Glycogen Phosphorylase B"/>
    <property type="match status" value="1"/>
</dbReference>
<dbReference type="PANTHER" id="PTHR46401:SF9">
    <property type="entry name" value="MANNOSYLTRANSFERASE A"/>
    <property type="match status" value="1"/>
</dbReference>
<dbReference type="PANTHER" id="PTHR46401">
    <property type="entry name" value="GLYCOSYLTRANSFERASE WBBK-RELATED"/>
    <property type="match status" value="1"/>
</dbReference>
<comment type="caution">
    <text evidence="2">The sequence shown here is derived from an EMBL/GenBank/DDBJ whole genome shotgun (WGS) entry which is preliminary data.</text>
</comment>
<name>A0A7W6M5A5_9RHOB</name>
<dbReference type="CDD" id="cd03809">
    <property type="entry name" value="GT4_MtfB-like"/>
    <property type="match status" value="1"/>
</dbReference>
<dbReference type="GO" id="GO:0016757">
    <property type="term" value="F:glycosyltransferase activity"/>
    <property type="evidence" value="ECO:0007669"/>
    <property type="project" value="InterPro"/>
</dbReference>
<dbReference type="AlphaFoldDB" id="A0A7W6M5A5"/>
<evidence type="ECO:0000313" key="2">
    <source>
        <dbReference type="EMBL" id="MBB4172708.1"/>
    </source>
</evidence>
<reference evidence="2 3" key="1">
    <citation type="submission" date="2020-08" db="EMBL/GenBank/DDBJ databases">
        <title>Genomic Encyclopedia of Type Strains, Phase IV (KMG-IV): sequencing the most valuable type-strain genomes for metagenomic binning, comparative biology and taxonomic classification.</title>
        <authorList>
            <person name="Goeker M."/>
        </authorList>
    </citation>
    <scope>NUCLEOTIDE SEQUENCE [LARGE SCALE GENOMIC DNA]</scope>
    <source>
        <strain evidence="2 3">DSM 101015</strain>
    </source>
</reference>
<evidence type="ECO:0000259" key="1">
    <source>
        <dbReference type="Pfam" id="PF00534"/>
    </source>
</evidence>
<accession>A0A7W6M5A5</accession>
<keyword evidence="2" id="KW-0808">Transferase</keyword>
<sequence length="346" mass="38600">MLDRDGLRAFSLRLNGDDTWPDAQLLSRLAKRRDALVMQAETFVRQHANSRCLPNGLRRMLARRMPDGFKYFNVGHSNLTERVLRSVQIAGGDISVMVHDVIPLEYPEFQRPGTVKPFERKLRRVSKTANRIIYNSSDTQMRTEAIMSRWGSVPMGIVAHLGAITSSTEIESVPSGPLPDQPYFIAVGTIEPRKNHGFLLDLWEKMGPEAPPLLICGRRGWNNEDVFSRLDHLPPQSAVKEHSNLSDQALMTLVRNSAGLLFPSHAEGYGLPPIEALSLGTRVLCNDLPVLREVLGTSASFAPVLDADLWLKTIKNWQKTSSAAGSDVIFDGPTWADHFKTVLRLT</sequence>
<dbReference type="Pfam" id="PF00534">
    <property type="entry name" value="Glycos_transf_1"/>
    <property type="match status" value="1"/>
</dbReference>
<organism evidence="2 3">
    <name type="scientific">Sulfitobacter noctilucicola</name>
    <dbReference type="NCBI Taxonomy" id="1342301"/>
    <lineage>
        <taxon>Bacteria</taxon>
        <taxon>Pseudomonadati</taxon>
        <taxon>Pseudomonadota</taxon>
        <taxon>Alphaproteobacteria</taxon>
        <taxon>Rhodobacterales</taxon>
        <taxon>Roseobacteraceae</taxon>
        <taxon>Sulfitobacter</taxon>
    </lineage>
</organism>
<dbReference type="Proteomes" id="UP000565745">
    <property type="component" value="Unassembled WGS sequence"/>
</dbReference>
<dbReference type="InterPro" id="IPR001296">
    <property type="entry name" value="Glyco_trans_1"/>
</dbReference>
<evidence type="ECO:0000313" key="3">
    <source>
        <dbReference type="Proteomes" id="UP000565745"/>
    </source>
</evidence>
<dbReference type="SUPFAM" id="SSF53756">
    <property type="entry name" value="UDP-Glycosyltransferase/glycogen phosphorylase"/>
    <property type="match status" value="1"/>
</dbReference>
<feature type="domain" description="Glycosyl transferase family 1" evidence="1">
    <location>
        <begin position="176"/>
        <end position="297"/>
    </location>
</feature>
<gene>
    <name evidence="2" type="ORF">GGR93_000469</name>
</gene>
<protein>
    <submittedName>
        <fullName evidence="2">Glycosyltransferase involved in cell wall biosynthesis</fullName>
    </submittedName>
</protein>